<sequence>MTTTHHHQARHGAALTAAAEAHALQTHWYRAIAFFFLDPCEATYTQVACMVATAREAMRMQGVRDFDTQIRSIQRALDVIFDRWEATNLVVALQAEKDTIRAAAEHIAQALAAASSRSLQAAHDIAKAELSVQGINVDDLPSLR</sequence>
<name>A0ABM8XV10_9BURK</name>
<evidence type="ECO:0008006" key="3">
    <source>
        <dbReference type="Google" id="ProtNLM"/>
    </source>
</evidence>
<evidence type="ECO:0000313" key="2">
    <source>
        <dbReference type="Proteomes" id="UP000721236"/>
    </source>
</evidence>
<gene>
    <name evidence="1" type="ORF">LMG21510_05034</name>
</gene>
<organism evidence="1 2">
    <name type="scientific">Cupriavidus respiraculi</name>
    <dbReference type="NCBI Taxonomy" id="195930"/>
    <lineage>
        <taxon>Bacteria</taxon>
        <taxon>Pseudomonadati</taxon>
        <taxon>Pseudomonadota</taxon>
        <taxon>Betaproteobacteria</taxon>
        <taxon>Burkholderiales</taxon>
        <taxon>Burkholderiaceae</taxon>
        <taxon>Cupriavidus</taxon>
    </lineage>
</organism>
<evidence type="ECO:0000313" key="1">
    <source>
        <dbReference type="EMBL" id="CAG9184185.1"/>
    </source>
</evidence>
<dbReference type="RefSeq" id="WP_224044564.1">
    <property type="nucleotide sequence ID" value="NZ_CAJZAH010000011.1"/>
</dbReference>
<protein>
    <recommendedName>
        <fullName evidence="3">KfrA N-terminal DNA-binding domain-containing protein</fullName>
    </recommendedName>
</protein>
<dbReference type="EMBL" id="CAJZAH010000011">
    <property type="protein sequence ID" value="CAG9184185.1"/>
    <property type="molecule type" value="Genomic_DNA"/>
</dbReference>
<reference evidence="1 2" key="1">
    <citation type="submission" date="2021-08" db="EMBL/GenBank/DDBJ databases">
        <authorList>
            <person name="Peeters C."/>
        </authorList>
    </citation>
    <scope>NUCLEOTIDE SEQUENCE [LARGE SCALE GENOMIC DNA]</scope>
    <source>
        <strain evidence="1 2">LMG 21510</strain>
    </source>
</reference>
<comment type="caution">
    <text evidence="1">The sequence shown here is derived from an EMBL/GenBank/DDBJ whole genome shotgun (WGS) entry which is preliminary data.</text>
</comment>
<accession>A0ABM8XV10</accession>
<proteinExistence type="predicted"/>
<keyword evidence="2" id="KW-1185">Reference proteome</keyword>
<dbReference type="Proteomes" id="UP000721236">
    <property type="component" value="Unassembled WGS sequence"/>
</dbReference>